<dbReference type="EMBL" id="JBEYXT010000267">
    <property type="protein sequence ID" value="MEU6806095.1"/>
    <property type="molecule type" value="Genomic_DNA"/>
</dbReference>
<feature type="domain" description="Alpha-L-arabinofuranosidase B arabinose-binding" evidence="1">
    <location>
        <begin position="2"/>
        <end position="54"/>
    </location>
</feature>
<gene>
    <name evidence="2" type="ORF">ABZ931_34660</name>
</gene>
<dbReference type="SUPFAM" id="SSF110221">
    <property type="entry name" value="AbfB domain"/>
    <property type="match status" value="1"/>
</dbReference>
<evidence type="ECO:0000313" key="3">
    <source>
        <dbReference type="Proteomes" id="UP001551189"/>
    </source>
</evidence>
<proteinExistence type="predicted"/>
<reference evidence="2 3" key="1">
    <citation type="submission" date="2024-06" db="EMBL/GenBank/DDBJ databases">
        <title>The Natural Products Discovery Center: Release of the First 8490 Sequenced Strains for Exploring Actinobacteria Biosynthetic Diversity.</title>
        <authorList>
            <person name="Kalkreuter E."/>
            <person name="Kautsar S.A."/>
            <person name="Yang D."/>
            <person name="Bader C.D."/>
            <person name="Teijaro C.N."/>
            <person name="Fluegel L."/>
            <person name="Davis C.M."/>
            <person name="Simpson J.R."/>
            <person name="Lauterbach L."/>
            <person name="Steele A.D."/>
            <person name="Gui C."/>
            <person name="Meng S."/>
            <person name="Li G."/>
            <person name="Viehrig K."/>
            <person name="Ye F."/>
            <person name="Su P."/>
            <person name="Kiefer A.F."/>
            <person name="Nichols A."/>
            <person name="Cepeda A.J."/>
            <person name="Yan W."/>
            <person name="Fan B."/>
            <person name="Jiang Y."/>
            <person name="Adhikari A."/>
            <person name="Zheng C.-J."/>
            <person name="Schuster L."/>
            <person name="Cowan T.M."/>
            <person name="Smanski M.J."/>
            <person name="Chevrette M.G."/>
            <person name="De Carvalho L.P.S."/>
            <person name="Shen B."/>
        </authorList>
    </citation>
    <scope>NUCLEOTIDE SEQUENCE [LARGE SCALE GENOMIC DNA]</scope>
    <source>
        <strain evidence="2 3">NPDC046851</strain>
    </source>
</reference>
<evidence type="ECO:0000313" key="2">
    <source>
        <dbReference type="EMBL" id="MEU6806095.1"/>
    </source>
</evidence>
<dbReference type="InterPro" id="IPR036195">
    <property type="entry name" value="AbfB_ABD_sf"/>
</dbReference>
<sequence length="65" mass="6972">MRSVNYPDRYVAVRSDSLGYIDPVRVSSTTAVKQSATPTVVPGLADANCPSFRADRSLTGVTPWA</sequence>
<dbReference type="InterPro" id="IPR007934">
    <property type="entry name" value="AbfB_ABD"/>
</dbReference>
<accession>A0ABV3B9H9</accession>
<dbReference type="RefSeq" id="WP_359701514.1">
    <property type="nucleotide sequence ID" value="NZ_JBEYXT010000267.1"/>
</dbReference>
<dbReference type="Proteomes" id="UP001551189">
    <property type="component" value="Unassembled WGS sequence"/>
</dbReference>
<dbReference type="Gene3D" id="2.80.10.50">
    <property type="match status" value="1"/>
</dbReference>
<keyword evidence="3" id="KW-1185">Reference proteome</keyword>
<organism evidence="2 3">
    <name type="scientific">Streptomyces neyagawaensis</name>
    <dbReference type="NCBI Taxonomy" id="42238"/>
    <lineage>
        <taxon>Bacteria</taxon>
        <taxon>Bacillati</taxon>
        <taxon>Actinomycetota</taxon>
        <taxon>Actinomycetes</taxon>
        <taxon>Kitasatosporales</taxon>
        <taxon>Streptomycetaceae</taxon>
        <taxon>Streptomyces</taxon>
    </lineage>
</organism>
<protein>
    <submittedName>
        <fullName evidence="2">AbfB domain-containing protein</fullName>
    </submittedName>
</protein>
<evidence type="ECO:0000259" key="1">
    <source>
        <dbReference type="Pfam" id="PF05270"/>
    </source>
</evidence>
<dbReference type="Pfam" id="PF05270">
    <property type="entry name" value="AbfB"/>
    <property type="match status" value="1"/>
</dbReference>
<name>A0ABV3B9H9_9ACTN</name>
<comment type="caution">
    <text evidence="2">The sequence shown here is derived from an EMBL/GenBank/DDBJ whole genome shotgun (WGS) entry which is preliminary data.</text>
</comment>